<dbReference type="InterPro" id="IPR011766">
    <property type="entry name" value="TPP_enzyme_TPP-bd"/>
</dbReference>
<evidence type="ECO:0000256" key="6">
    <source>
        <dbReference type="HAMAP-Rule" id="MF_01659"/>
    </source>
</evidence>
<dbReference type="InterPro" id="IPR012001">
    <property type="entry name" value="Thiamin_PyroP_enz_TPP-bd_dom"/>
</dbReference>
<organism evidence="9 10">
    <name type="scientific">Paludibacter propionicigenes (strain DSM 17365 / JCM 13257 / WB4)</name>
    <dbReference type="NCBI Taxonomy" id="694427"/>
    <lineage>
        <taxon>Bacteria</taxon>
        <taxon>Pseudomonadati</taxon>
        <taxon>Bacteroidota</taxon>
        <taxon>Bacteroidia</taxon>
        <taxon>Bacteroidales</taxon>
        <taxon>Paludibacteraceae</taxon>
        <taxon>Paludibacter</taxon>
    </lineage>
</organism>
<reference key="1">
    <citation type="submission" date="2010-11" db="EMBL/GenBank/DDBJ databases">
        <title>The complete genome of Paludibacter propionicigenes DSM 17365.</title>
        <authorList>
            <consortium name="US DOE Joint Genome Institute (JGI-PGF)"/>
            <person name="Lucas S."/>
            <person name="Copeland A."/>
            <person name="Lapidus A."/>
            <person name="Bruce D."/>
            <person name="Goodwin L."/>
            <person name="Pitluck S."/>
            <person name="Kyrpides N."/>
            <person name="Mavromatis K."/>
            <person name="Ivanova N."/>
            <person name="Munk A.C."/>
            <person name="Brettin T."/>
            <person name="Detter J.C."/>
            <person name="Han C."/>
            <person name="Tapia R."/>
            <person name="Land M."/>
            <person name="Hauser L."/>
            <person name="Markowitz V."/>
            <person name="Cheng J.-F."/>
            <person name="Hugenholtz P."/>
            <person name="Woyke T."/>
            <person name="Wu D."/>
            <person name="Gronow S."/>
            <person name="Wellnitz S."/>
            <person name="Brambilla E."/>
            <person name="Klenk H.-P."/>
            <person name="Eisen J.A."/>
        </authorList>
    </citation>
    <scope>NUCLEOTIDE SEQUENCE</scope>
    <source>
        <strain>WB4</strain>
    </source>
</reference>
<dbReference type="InterPro" id="IPR004433">
    <property type="entry name" value="MenaQ_synth_MenD"/>
</dbReference>
<dbReference type="STRING" id="694427.Palpr_1533"/>
<dbReference type="InterPro" id="IPR029061">
    <property type="entry name" value="THDP-binding"/>
</dbReference>
<evidence type="ECO:0000313" key="10">
    <source>
        <dbReference type="Proteomes" id="UP000008718"/>
    </source>
</evidence>
<comment type="pathway">
    <text evidence="6">Quinol/quinone metabolism; 1,4-dihydroxy-2-naphthoate biosynthesis; 1,4-dihydroxy-2-naphthoate from chorismate: step 2/7.</text>
</comment>
<comment type="catalytic activity">
    <reaction evidence="6">
        <text>isochorismate + 2-oxoglutarate + H(+) = 5-enolpyruvoyl-6-hydroxy-2-succinyl-cyclohex-3-ene-1-carboxylate + CO2</text>
        <dbReference type="Rhea" id="RHEA:25593"/>
        <dbReference type="ChEBI" id="CHEBI:15378"/>
        <dbReference type="ChEBI" id="CHEBI:16526"/>
        <dbReference type="ChEBI" id="CHEBI:16810"/>
        <dbReference type="ChEBI" id="CHEBI:29780"/>
        <dbReference type="ChEBI" id="CHEBI:58818"/>
        <dbReference type="EC" id="2.2.1.9"/>
    </reaction>
</comment>
<accession>E4T4N5</accession>
<sequence>MIHFRQGIKNIPEICARHGVKKVIIAPGSRNAPLIFAFTAQQELECLSITDERSAAYFALGIAQQSGEAVALVCTSGTAVLNFAPAIAEAYYQNLPLLVFTADRPAEMIDQADGQTIRQTNIYANYIKASFDLPVETIVSADLEFSDRQVSQAIDTAVLYPQGPVQINVPLREPIYTALPETHSLPKVIKTLASDTLLNDKSVQALRAGWLSHKRKLVVFGVFPKDETLNALARKLADEPDVVVLCENLSNISGDNIITQPESLFSRINSKENTDLFAPDLLITIGHSVICKQLKLYLRAHQPAEQWQLESSMPYVDTYKSLTSIIPGKALNILSALPLGETASNFSGIYRTEMQQVKKLHEEFVKDATLSDMAVTIELLKQTPAGSVLHLANSTSVRWTQLFPTRSDLTYLCNRGTSGIDGSLSTAAGYAYASKQPTVFLTGDLSFIYDSNGLWNNYIGDNFKIIVMNNNGGNIFRFIGDKQLMEKSLDFFTTPHQVKIKSLVEAYGLDYRCCDKTEDLEESLKNLFSADKATVLEIFTDADLNTENYKGYFKNIIRMTPNP</sequence>
<dbReference type="CDD" id="cd07037">
    <property type="entry name" value="TPP_PYR_MenD"/>
    <property type="match status" value="1"/>
</dbReference>
<dbReference type="Pfam" id="PF02776">
    <property type="entry name" value="TPP_enzyme_N"/>
    <property type="match status" value="1"/>
</dbReference>
<feature type="domain" description="Thiamine pyrophosphate enzyme N-terminal TPP-binding" evidence="8">
    <location>
        <begin position="12"/>
        <end position="118"/>
    </location>
</feature>
<dbReference type="PANTHER" id="PTHR42916">
    <property type="entry name" value="2-SUCCINYL-5-ENOLPYRUVYL-6-HYDROXY-3-CYCLOHEXENE-1-CARBOXYLATE SYNTHASE"/>
    <property type="match status" value="1"/>
</dbReference>
<keyword evidence="3 6" id="KW-0460">Magnesium</keyword>
<keyword evidence="6" id="KW-0474">Menaquinone biosynthesis</keyword>
<dbReference type="GO" id="GO:0009234">
    <property type="term" value="P:menaquinone biosynthetic process"/>
    <property type="evidence" value="ECO:0007669"/>
    <property type="project" value="UniProtKB-UniRule"/>
</dbReference>
<keyword evidence="10" id="KW-1185">Reference proteome</keyword>
<evidence type="ECO:0000256" key="5">
    <source>
        <dbReference type="ARBA" id="ARBA00023211"/>
    </source>
</evidence>
<dbReference type="KEGG" id="ppn:Palpr_1533"/>
<dbReference type="EMBL" id="CP002345">
    <property type="protein sequence ID" value="ADQ79679.1"/>
    <property type="molecule type" value="Genomic_DNA"/>
</dbReference>
<dbReference type="CDD" id="cd02009">
    <property type="entry name" value="TPP_SHCHC_synthase"/>
    <property type="match status" value="1"/>
</dbReference>
<dbReference type="PANTHER" id="PTHR42916:SF1">
    <property type="entry name" value="PROTEIN PHYLLO, CHLOROPLASTIC"/>
    <property type="match status" value="1"/>
</dbReference>
<dbReference type="PIRSF" id="PIRSF004983">
    <property type="entry name" value="MenD"/>
    <property type="match status" value="1"/>
</dbReference>
<dbReference type="GO" id="GO:0000287">
    <property type="term" value="F:magnesium ion binding"/>
    <property type="evidence" value="ECO:0007669"/>
    <property type="project" value="UniProtKB-UniRule"/>
</dbReference>
<comment type="cofactor">
    <cofactor evidence="6">
        <name>Mg(2+)</name>
        <dbReference type="ChEBI" id="CHEBI:18420"/>
    </cofactor>
    <cofactor evidence="6">
        <name>Mn(2+)</name>
        <dbReference type="ChEBI" id="CHEBI:29035"/>
    </cofactor>
</comment>
<dbReference type="Gene3D" id="3.40.50.1220">
    <property type="entry name" value="TPP-binding domain"/>
    <property type="match status" value="1"/>
</dbReference>
<dbReference type="OrthoDB" id="9791859at2"/>
<comment type="function">
    <text evidence="6">Catalyzes the thiamine diphosphate-dependent decarboxylation of 2-oxoglutarate and the subsequent addition of the resulting succinic semialdehyde-thiamine pyrophosphate anion to isochorismate to yield 2-succinyl-5-enolpyruvyl-6-hydroxy-3-cyclohexene-1-carboxylate (SEPHCHC).</text>
</comment>
<evidence type="ECO:0000259" key="8">
    <source>
        <dbReference type="Pfam" id="PF02776"/>
    </source>
</evidence>
<dbReference type="HOGENOM" id="CLU_006051_3_0_10"/>
<evidence type="ECO:0000256" key="4">
    <source>
        <dbReference type="ARBA" id="ARBA00023052"/>
    </source>
</evidence>
<evidence type="ECO:0000256" key="1">
    <source>
        <dbReference type="ARBA" id="ARBA00022679"/>
    </source>
</evidence>
<gene>
    <name evidence="6" type="primary">menD</name>
    <name evidence="9" type="ordered locus">Palpr_1533</name>
</gene>
<dbReference type="Pfam" id="PF02775">
    <property type="entry name" value="TPP_enzyme_C"/>
    <property type="match status" value="1"/>
</dbReference>
<reference evidence="9 10" key="2">
    <citation type="journal article" date="2011" name="Stand. Genomic Sci.">
        <title>Complete genome sequence of Paludibacter propionicigenes type strain (WB4).</title>
        <authorList>
            <person name="Gronow S."/>
            <person name="Munk C."/>
            <person name="Lapidus A."/>
            <person name="Nolan M."/>
            <person name="Lucas S."/>
            <person name="Hammon N."/>
            <person name="Deshpande S."/>
            <person name="Cheng J.F."/>
            <person name="Tapia R."/>
            <person name="Han C."/>
            <person name="Goodwin L."/>
            <person name="Pitluck S."/>
            <person name="Liolios K."/>
            <person name="Ivanova N."/>
            <person name="Mavromatis K."/>
            <person name="Mikhailova N."/>
            <person name="Pati A."/>
            <person name="Chen A."/>
            <person name="Palaniappan K."/>
            <person name="Land M."/>
            <person name="Hauser L."/>
            <person name="Chang Y.J."/>
            <person name="Jeffries C.D."/>
            <person name="Brambilla E."/>
            <person name="Rohde M."/>
            <person name="Goker M."/>
            <person name="Detter J.C."/>
            <person name="Woyke T."/>
            <person name="Bristow J."/>
            <person name="Eisen J.A."/>
            <person name="Markowitz V."/>
            <person name="Hugenholtz P."/>
            <person name="Kyrpides N.C."/>
            <person name="Klenk H.P."/>
        </authorList>
    </citation>
    <scope>NUCLEOTIDE SEQUENCE [LARGE SCALE GENOMIC DNA]</scope>
    <source>
        <strain evidence="10">DSM 17365 / JCM 13257 / WB4</strain>
    </source>
</reference>
<dbReference type="GO" id="GO:0030976">
    <property type="term" value="F:thiamine pyrophosphate binding"/>
    <property type="evidence" value="ECO:0007669"/>
    <property type="project" value="UniProtKB-UniRule"/>
</dbReference>
<dbReference type="eggNOG" id="COG1165">
    <property type="taxonomic scope" value="Bacteria"/>
</dbReference>
<comment type="cofactor">
    <cofactor evidence="6">
        <name>thiamine diphosphate</name>
        <dbReference type="ChEBI" id="CHEBI:58937"/>
    </cofactor>
    <text evidence="6">Binds 1 thiamine pyrophosphate per subunit.</text>
</comment>
<dbReference type="RefSeq" id="WP_013445048.1">
    <property type="nucleotide sequence ID" value="NC_014734.1"/>
</dbReference>
<dbReference type="NCBIfam" id="TIGR00173">
    <property type="entry name" value="menD"/>
    <property type="match status" value="1"/>
</dbReference>
<keyword evidence="4 6" id="KW-0786">Thiamine pyrophosphate</keyword>
<dbReference type="AlphaFoldDB" id="E4T4N5"/>
<keyword evidence="5 6" id="KW-0464">Manganese</keyword>
<keyword evidence="1 6" id="KW-0808">Transferase</keyword>
<dbReference type="Gene3D" id="3.40.50.970">
    <property type="match status" value="2"/>
</dbReference>
<dbReference type="EC" id="2.2.1.9" evidence="6"/>
<feature type="domain" description="Thiamine pyrophosphate enzyme TPP-binding" evidence="7">
    <location>
        <begin position="399"/>
        <end position="538"/>
    </location>
</feature>
<comment type="subunit">
    <text evidence="6">Homodimer.</text>
</comment>
<evidence type="ECO:0000259" key="7">
    <source>
        <dbReference type="Pfam" id="PF02775"/>
    </source>
</evidence>
<comment type="similarity">
    <text evidence="6">Belongs to the TPP enzyme family. MenD subfamily.</text>
</comment>
<dbReference type="UniPathway" id="UPA01057">
    <property type="reaction ID" value="UER00164"/>
</dbReference>
<dbReference type="GO" id="GO:0070204">
    <property type="term" value="F:2-succinyl-5-enolpyruvyl-6-hydroxy-3-cyclohexene-1-carboxylic-acid synthase activity"/>
    <property type="evidence" value="ECO:0007669"/>
    <property type="project" value="UniProtKB-UniRule"/>
</dbReference>
<proteinExistence type="inferred from homology"/>
<dbReference type="SUPFAM" id="SSF52518">
    <property type="entry name" value="Thiamin diphosphate-binding fold (THDP-binding)"/>
    <property type="match status" value="2"/>
</dbReference>
<evidence type="ECO:0000313" key="9">
    <source>
        <dbReference type="EMBL" id="ADQ79679.1"/>
    </source>
</evidence>
<comment type="pathway">
    <text evidence="6">Quinol/quinone metabolism; menaquinone biosynthesis.</text>
</comment>
<keyword evidence="2 6" id="KW-0479">Metal-binding</keyword>
<evidence type="ECO:0000256" key="2">
    <source>
        <dbReference type="ARBA" id="ARBA00022723"/>
    </source>
</evidence>
<dbReference type="HAMAP" id="MF_01659">
    <property type="entry name" value="MenD"/>
    <property type="match status" value="1"/>
</dbReference>
<dbReference type="UniPathway" id="UPA00079"/>
<evidence type="ECO:0000256" key="3">
    <source>
        <dbReference type="ARBA" id="ARBA00022842"/>
    </source>
</evidence>
<dbReference type="Proteomes" id="UP000008718">
    <property type="component" value="Chromosome"/>
</dbReference>
<dbReference type="GO" id="GO:0030145">
    <property type="term" value="F:manganese ion binding"/>
    <property type="evidence" value="ECO:0007669"/>
    <property type="project" value="UniProtKB-UniRule"/>
</dbReference>
<protein>
    <recommendedName>
        <fullName evidence="6">2-succinyl-5-enolpyruvyl-6-hydroxy-3-cyclohexene-1-carboxylate synthase</fullName>
        <shortName evidence="6">SEPHCHC synthase</shortName>
        <ecNumber evidence="6">2.2.1.9</ecNumber>
    </recommendedName>
    <alternativeName>
        <fullName evidence="6">Menaquinone biosynthesis protein MenD</fullName>
    </alternativeName>
</protein>
<name>E4T4N5_PALPW</name>